<name>A0A438MQB7_EXOME</name>
<gene>
    <name evidence="9" type="ORF">B0A52_10362</name>
</gene>
<evidence type="ECO:0000259" key="7">
    <source>
        <dbReference type="PROSITE" id="PS50837"/>
    </source>
</evidence>
<keyword evidence="4" id="KW-0413">Isomerase</keyword>
<dbReference type="SUPFAM" id="SSF52540">
    <property type="entry name" value="P-loop containing nucleoside triphosphate hydrolases"/>
    <property type="match status" value="1"/>
</dbReference>
<dbReference type="Proteomes" id="UP000288859">
    <property type="component" value="Unassembled WGS sequence"/>
</dbReference>
<dbReference type="VEuPathDB" id="FungiDB:PV10_03121"/>
<dbReference type="InterPro" id="IPR054471">
    <property type="entry name" value="GPIID_WHD"/>
</dbReference>
<dbReference type="InterPro" id="IPR042214">
    <property type="entry name" value="TruD_catalytic"/>
</dbReference>
<dbReference type="Pfam" id="PF01142">
    <property type="entry name" value="TruD"/>
    <property type="match status" value="1"/>
</dbReference>
<dbReference type="OrthoDB" id="447290at2759"/>
<feature type="compositionally biased region" description="Polar residues" evidence="6">
    <location>
        <begin position="691"/>
        <end position="704"/>
    </location>
</feature>
<dbReference type="InterPro" id="IPR002110">
    <property type="entry name" value="Ankyrin_rpt"/>
</dbReference>
<dbReference type="InterPro" id="IPR020119">
    <property type="entry name" value="PsdUridine_synth_TruD_CS"/>
</dbReference>
<feature type="region of interest" description="Disordered" evidence="6">
    <location>
        <begin position="691"/>
        <end position="711"/>
    </location>
</feature>
<dbReference type="NCBIfam" id="TIGR00094">
    <property type="entry name" value="tRNA_TruD_broad"/>
    <property type="match status" value="1"/>
</dbReference>
<dbReference type="Gene3D" id="1.25.40.20">
    <property type="entry name" value="Ankyrin repeat-containing domain"/>
    <property type="match status" value="1"/>
</dbReference>
<proteinExistence type="inferred from homology"/>
<evidence type="ECO:0008006" key="11">
    <source>
        <dbReference type="Google" id="ProtNLM"/>
    </source>
</evidence>
<dbReference type="Pfam" id="PF24883">
    <property type="entry name" value="NPHP3_N"/>
    <property type="match status" value="1"/>
</dbReference>
<dbReference type="EMBL" id="NAJM01000079">
    <property type="protein sequence ID" value="RVX65800.1"/>
    <property type="molecule type" value="Genomic_DNA"/>
</dbReference>
<dbReference type="GO" id="GO:0005634">
    <property type="term" value="C:nucleus"/>
    <property type="evidence" value="ECO:0007669"/>
    <property type="project" value="TreeGrafter"/>
</dbReference>
<dbReference type="PANTHER" id="PTHR13326:SF21">
    <property type="entry name" value="PSEUDOURIDYLATE SYNTHASE PUS7L"/>
    <property type="match status" value="1"/>
</dbReference>
<reference evidence="9 10" key="1">
    <citation type="submission" date="2017-03" db="EMBL/GenBank/DDBJ databases">
        <title>Genomes of endolithic fungi from Antarctica.</title>
        <authorList>
            <person name="Coleine C."/>
            <person name="Masonjones S."/>
            <person name="Stajich J.E."/>
        </authorList>
    </citation>
    <scope>NUCLEOTIDE SEQUENCE [LARGE SCALE GENOMIC DNA]</scope>
    <source>
        <strain evidence="9 10">CCFEE 6314</strain>
    </source>
</reference>
<evidence type="ECO:0000256" key="4">
    <source>
        <dbReference type="ARBA" id="ARBA00023235"/>
    </source>
</evidence>
<dbReference type="Gene3D" id="3.30.2350.20">
    <property type="entry name" value="TruD, catalytic domain"/>
    <property type="match status" value="2"/>
</dbReference>
<evidence type="ECO:0000256" key="6">
    <source>
        <dbReference type="SAM" id="MobiDB-lite"/>
    </source>
</evidence>
<evidence type="ECO:0000256" key="3">
    <source>
        <dbReference type="ARBA" id="ARBA00022737"/>
    </source>
</evidence>
<dbReference type="PROSITE" id="PS50984">
    <property type="entry name" value="TRUD"/>
    <property type="match status" value="1"/>
</dbReference>
<evidence type="ECO:0000259" key="8">
    <source>
        <dbReference type="PROSITE" id="PS50984"/>
    </source>
</evidence>
<keyword evidence="5" id="KW-0040">ANK repeat</keyword>
<feature type="region of interest" description="Disordered" evidence="6">
    <location>
        <begin position="1"/>
        <end position="31"/>
    </location>
</feature>
<dbReference type="SUPFAM" id="SSF48403">
    <property type="entry name" value="Ankyrin repeat"/>
    <property type="match status" value="1"/>
</dbReference>
<comment type="caution">
    <text evidence="9">The sequence shown here is derived from an EMBL/GenBank/DDBJ whole genome shotgun (WGS) entry which is preliminary data.</text>
</comment>
<dbReference type="GO" id="GO:0003723">
    <property type="term" value="F:RNA binding"/>
    <property type="evidence" value="ECO:0007669"/>
    <property type="project" value="InterPro"/>
</dbReference>
<evidence type="ECO:0000313" key="10">
    <source>
        <dbReference type="Proteomes" id="UP000288859"/>
    </source>
</evidence>
<dbReference type="InterPro" id="IPR056884">
    <property type="entry name" value="NPHP3-like_N"/>
</dbReference>
<dbReference type="GO" id="GO:0009982">
    <property type="term" value="F:pseudouridine synthase activity"/>
    <property type="evidence" value="ECO:0007669"/>
    <property type="project" value="InterPro"/>
</dbReference>
<organism evidence="9 10">
    <name type="scientific">Exophiala mesophila</name>
    <name type="common">Black yeast-like fungus</name>
    <dbReference type="NCBI Taxonomy" id="212818"/>
    <lineage>
        <taxon>Eukaryota</taxon>
        <taxon>Fungi</taxon>
        <taxon>Dikarya</taxon>
        <taxon>Ascomycota</taxon>
        <taxon>Pezizomycotina</taxon>
        <taxon>Eurotiomycetes</taxon>
        <taxon>Chaetothyriomycetidae</taxon>
        <taxon>Chaetothyriales</taxon>
        <taxon>Herpotrichiellaceae</taxon>
        <taxon>Exophiala</taxon>
    </lineage>
</organism>
<evidence type="ECO:0000256" key="2">
    <source>
        <dbReference type="ARBA" id="ARBA00022694"/>
    </source>
</evidence>
<dbReference type="CDD" id="cd02576">
    <property type="entry name" value="PseudoU_synth_ScPUS7"/>
    <property type="match status" value="1"/>
</dbReference>
<dbReference type="PROSITE" id="PS01268">
    <property type="entry name" value="UPF0024"/>
    <property type="match status" value="1"/>
</dbReference>
<dbReference type="InterPro" id="IPR001656">
    <property type="entry name" value="PsdUridine_synth_TruD"/>
</dbReference>
<protein>
    <recommendedName>
        <fullName evidence="11">TRUD domain-containing protein</fullName>
    </recommendedName>
</protein>
<feature type="repeat" description="ANK" evidence="5">
    <location>
        <begin position="2003"/>
        <end position="2035"/>
    </location>
</feature>
<comment type="similarity">
    <text evidence="1">Belongs to the pseudouridine synthase TruD family.</text>
</comment>
<dbReference type="Pfam" id="PF06985">
    <property type="entry name" value="HET"/>
    <property type="match status" value="1"/>
</dbReference>
<dbReference type="InterPro" id="IPR007111">
    <property type="entry name" value="NACHT_NTPase"/>
</dbReference>
<feature type="domain" description="TRUD" evidence="8">
    <location>
        <begin position="387"/>
        <end position="659"/>
    </location>
</feature>
<dbReference type="PROSITE" id="PS50837">
    <property type="entry name" value="NACHT"/>
    <property type="match status" value="1"/>
</dbReference>
<dbReference type="InterPro" id="IPR011760">
    <property type="entry name" value="PsdUridine_synth_TruD_insert"/>
</dbReference>
<feature type="repeat" description="ANK" evidence="5">
    <location>
        <begin position="2036"/>
        <end position="2059"/>
    </location>
</feature>
<dbReference type="PANTHER" id="PTHR13326">
    <property type="entry name" value="TRNA PSEUDOURIDINE SYNTHASE D"/>
    <property type="match status" value="1"/>
</dbReference>
<dbReference type="InterPro" id="IPR027417">
    <property type="entry name" value="P-loop_NTPase"/>
</dbReference>
<feature type="domain" description="NACHT" evidence="7">
    <location>
        <begin position="1497"/>
        <end position="1643"/>
    </location>
</feature>
<evidence type="ECO:0000256" key="1">
    <source>
        <dbReference type="ARBA" id="ARBA00007953"/>
    </source>
</evidence>
<feature type="compositionally biased region" description="Polar residues" evidence="6">
    <location>
        <begin position="90"/>
        <end position="99"/>
    </location>
</feature>
<dbReference type="PROSITE" id="PS50297">
    <property type="entry name" value="ANK_REP_REGION"/>
    <property type="match status" value="2"/>
</dbReference>
<dbReference type="SUPFAM" id="SSF55120">
    <property type="entry name" value="Pseudouridine synthase"/>
    <property type="match status" value="1"/>
</dbReference>
<dbReference type="Gene3D" id="3.40.50.300">
    <property type="entry name" value="P-loop containing nucleotide triphosphate hydrolases"/>
    <property type="match status" value="1"/>
</dbReference>
<dbReference type="Pfam" id="PF12796">
    <property type="entry name" value="Ank_2"/>
    <property type="match status" value="1"/>
</dbReference>
<dbReference type="GO" id="GO:0008033">
    <property type="term" value="P:tRNA processing"/>
    <property type="evidence" value="ECO:0007669"/>
    <property type="project" value="UniProtKB-KW"/>
</dbReference>
<evidence type="ECO:0000256" key="5">
    <source>
        <dbReference type="PROSITE-ProRule" id="PRU00023"/>
    </source>
</evidence>
<dbReference type="PROSITE" id="PS50088">
    <property type="entry name" value="ANK_REPEAT"/>
    <property type="match status" value="2"/>
</dbReference>
<sequence length="2191" mass="243027">MADSSEELRPAKRVKLDTDGVLPLPTPSADTTKELGVGITSYVNELRPSLYAILKKRYTDFLVNEVLPDATVAHLREITDKSNGHVDTKASGQATNGPTDTKAPIPGGFDTESEAVKEDGPTSQVSGSQPKAKESEPSAPAISSEDRAKLVGYFSEDIVEELIALYEAILRAPNKKSRDHPTVRTPFTSDRTVRSQIHQDIRRIFGGKVDSSTDNEGVLVLTATVPKNQHGRAPQKSGDRGAHNKLTWQDRGGEYLHFNLYKENKDTMEVLSYLCRQLKVSPKTFQFAGTKDRRAVTVQRISGYRVDSGRLASLNRTLKFAAIGDFKYEKQGLELGDLTGNEFLITLRECRIGNNGDNDKTSPTGQESASVTQKYISEALRSLYENGFLNYYGLQRFGTFAQRTDVVGVKILQGDYHAAVELILHYSSAALQAAQSQQDDSTIVVGQDDRARAEALHLWQTTGKWQKALEILPRRFSAETSIIRHLGRVRNDYLGALMSIQRNLRLMYVHAYQSLVWNLAVGERWRLCGSKVVEGDLILTHEHKTLDTAAQTSNLSQNIDADGEIIIQPSNDDRATDRDDRFERARPLSAAEAASGAFTIFDIVLPLPGFDVEYPSNAVGEWYKTFMASELGGGLDPMNMRRKQKDFSLSGGYRKVVARIGQDFDVQVHTYNDSDGDKQFVKTDLEIIQDTSAGKPQGHSQSTEPGGENGNILEKPNKLAAVLKFRLGSSQYATIALRELSRGGIQAHKTEFMGGRLIEIATGQVSRYSLGNSPPYLAASHAWSEQRFPLGVSFLDSAGRKAIIATNDQRFAGGVDHCWVDTICIDQNSDADMNEQIPLMGQIFGGALAVVMILSCDLQMCQKDIYLLSRRLEPAVWMREEEAWKESGTKWQNGKGRALIQLGMRGLARVTTTAWATRVWTLQEYILASQVIWIGSDLVSLKINDILFAALPDICDTLSIDECITDEFDRLYGYLSGMATQRLDRSQDWCDPTRVMELLGNRSAELPRDEVYGIMAASGVEILPETTEIREDAWSKCCILPPFEMRHKLSAGSALNKVEPLGSVRMEQGTAIVDARWIGGCAIKKRLGTVHEPIPNRIHRDITLILFSKGRLARASKIARAFGAGRYNERQLEMIAQLLTRNWRWAVKAVRQGSEASFRMRGLSARNETVWTDFVQFQMGQMPGINEGIAYLVDVSHQSLIVETVIVLPPDRPVPTARLGVIDLGARTVDKRNIFMIVSGHDDSSSSVLHKVAVTLPITGDYEAHIARLPLQKFAIGGETCSLIAMIEAVSKTLSFCLKFRATMRDSPSGLTRIIGETRGLRDMFEALQLALDNSQNLQSPSAGAPCKKVLEDLNNELGNGSSNTTTSTVVTPNNRLTAAVRWHLKEPFVKNFLEQLERLKSRLNVGLSVFQSSLLLDIRATNISWHAKVEAAHSRFDEKLDSIASQKSAQDKILTWLSGLKYRTSHSDNLEQHQDGTSCWITTSDEFDQWYRGHASLLWMSGPPGTGKTQLFSQLVEHILASSTTESQRSVVTYAYCDFRKPESLEPSQLLGSIVAQCCSQLDLIPEGVRSAYMTSKSAGHYAGPQLALLRDAILEMLEAYRVYILIDGLDEMPRVRKVGDILHEIVRKDVHLNAKILVTGRRIESLEESFIDDLQIRLTDHTKEIRDDIESYINGRFESESNFQRLTPEVKKHILGRLNPESNSMFLWVQCQLDSIAPLKSVKAIRKALEELPSGLGETYGRILTSVPHYMEPTMKSTLEWLCFSFIPVFLDELHEALAIELDSDHIDHEDRLCSPKDIFTLGNSLFGLSSTGHVNLAHLSVREYLLSSDDADTGRRDFTKLTLYDSHRSLTLKCLTYLLQRDLASGPAPTAEDYVKRLQDLPFLKHAASAWPYHANQVFSLAPQAAREEVVVVVVVVVVKLELEEMTTLIMDFFSPSRRNNFMAWVQCLNASYPFKWDIFPRHATSLYYAASFGMDKIVERLVQDPDFPMGDLNAPGSRYGGTPVHGAAYRQHASTVDILLKAGASAAKADFNGVTPLHSASANGDLVVMELLFDRLTPEAVIAKDDVGQTPFDWALGAGQPKAATYVQMKSTSSMSLKGSIVRSGQAMARSDGEVGLEPPPPPRSKCDAAEATRAVVVGGDEGRISPRLGPISEGQVTNYYFPDFYSKRSGLDSSIVVAVNPAPPRD</sequence>
<feature type="region of interest" description="Disordered" evidence="6">
    <location>
        <begin position="83"/>
        <end position="144"/>
    </location>
</feature>
<evidence type="ECO:0000313" key="9">
    <source>
        <dbReference type="EMBL" id="RVX65800.1"/>
    </source>
</evidence>
<keyword evidence="2" id="KW-0819">tRNA processing</keyword>
<feature type="compositionally biased region" description="Basic and acidic residues" evidence="6">
    <location>
        <begin position="1"/>
        <end position="18"/>
    </location>
</feature>
<dbReference type="GO" id="GO:0001522">
    <property type="term" value="P:pseudouridine synthesis"/>
    <property type="evidence" value="ECO:0007669"/>
    <property type="project" value="InterPro"/>
</dbReference>
<dbReference type="InterPro" id="IPR036770">
    <property type="entry name" value="Ankyrin_rpt-contain_sf"/>
</dbReference>
<dbReference type="InterPro" id="IPR010730">
    <property type="entry name" value="HET"/>
</dbReference>
<dbReference type="InterPro" id="IPR020103">
    <property type="entry name" value="PsdUridine_synth_cat_dom_sf"/>
</dbReference>
<dbReference type="Pfam" id="PF22939">
    <property type="entry name" value="WHD_GPIID"/>
    <property type="match status" value="1"/>
</dbReference>
<keyword evidence="3" id="KW-0677">Repeat</keyword>
<accession>A0A438MQB7</accession>
<dbReference type="VEuPathDB" id="FungiDB:PV10_03532"/>
<dbReference type="SMART" id="SM00248">
    <property type="entry name" value="ANK"/>
    <property type="match status" value="4"/>
</dbReference>